<dbReference type="InterPro" id="IPR002213">
    <property type="entry name" value="UDP_glucos_trans"/>
</dbReference>
<evidence type="ECO:0000256" key="3">
    <source>
        <dbReference type="ARBA" id="ARBA00022679"/>
    </source>
</evidence>
<dbReference type="PANTHER" id="PTHR48047">
    <property type="entry name" value="GLYCOSYLTRANSFERASE"/>
    <property type="match status" value="1"/>
</dbReference>
<dbReference type="EnsemblPlants" id="AES96672">
    <property type="protein sequence ID" value="AES96672"/>
    <property type="gene ID" value="MTR_5g039900"/>
</dbReference>
<dbReference type="SMR" id="G7KDU4"/>
<dbReference type="Gramene" id="rna30509">
    <property type="protein sequence ID" value="RHN55339.1"/>
    <property type="gene ID" value="gene30509"/>
</dbReference>
<dbReference type="GO" id="GO:0035251">
    <property type="term" value="F:UDP-glucosyltransferase activity"/>
    <property type="evidence" value="ECO:0000318"/>
    <property type="project" value="GO_Central"/>
</dbReference>
<dbReference type="Proteomes" id="UP000265566">
    <property type="component" value="Chromosome 5"/>
</dbReference>
<keyword evidence="9" id="KW-1185">Reference proteome</keyword>
<evidence type="ECO:0000313" key="7">
    <source>
        <dbReference type="EMBL" id="RHN55339.1"/>
    </source>
</evidence>
<dbReference type="InterPro" id="IPR035595">
    <property type="entry name" value="UDP_glycos_trans_CS"/>
</dbReference>
<evidence type="ECO:0000256" key="2">
    <source>
        <dbReference type="ARBA" id="ARBA00022676"/>
    </source>
</evidence>
<dbReference type="PROSITE" id="PS00375">
    <property type="entry name" value="UDPGT"/>
    <property type="match status" value="1"/>
</dbReference>
<dbReference type="Proteomes" id="UP000002051">
    <property type="component" value="Chromosome 5"/>
</dbReference>
<comment type="similarity">
    <text evidence="1 4">Belongs to the UDP-glycosyltransferase family.</text>
</comment>
<dbReference type="OMA" id="PRIIFYA"/>
<evidence type="ECO:0000256" key="4">
    <source>
        <dbReference type="RuleBase" id="RU003718"/>
    </source>
</evidence>
<evidence type="ECO:0000313" key="10">
    <source>
        <dbReference type="Proteomes" id="UP000265566"/>
    </source>
</evidence>
<dbReference type="PANTHER" id="PTHR48047:SF182">
    <property type="entry name" value="GLYCOSYLTRANSFERASE"/>
    <property type="match status" value="1"/>
</dbReference>
<dbReference type="FunFam" id="3.40.50.2000:FF:000071">
    <property type="entry name" value="Glycosyltransferase"/>
    <property type="match status" value="1"/>
</dbReference>
<proteinExistence type="inferred from homology"/>
<accession>G7KDU4</accession>
<dbReference type="eggNOG" id="KOG1192">
    <property type="taxonomic scope" value="Eukaryota"/>
</dbReference>
<dbReference type="PaxDb" id="3880-AES96672"/>
<keyword evidence="3 4" id="KW-0808">Transferase</keyword>
<reference evidence="6 9" key="1">
    <citation type="journal article" date="2011" name="Nature">
        <title>The Medicago genome provides insight into the evolution of rhizobial symbioses.</title>
        <authorList>
            <person name="Young N.D."/>
            <person name="Debelle F."/>
            <person name="Oldroyd G.E."/>
            <person name="Geurts R."/>
            <person name="Cannon S.B."/>
            <person name="Udvardi M.K."/>
            <person name="Benedito V.A."/>
            <person name="Mayer K.F."/>
            <person name="Gouzy J."/>
            <person name="Schoof H."/>
            <person name="Van de Peer Y."/>
            <person name="Proost S."/>
            <person name="Cook D.R."/>
            <person name="Meyers B.C."/>
            <person name="Spannagl M."/>
            <person name="Cheung F."/>
            <person name="De Mita S."/>
            <person name="Krishnakumar V."/>
            <person name="Gundlach H."/>
            <person name="Zhou S."/>
            <person name="Mudge J."/>
            <person name="Bharti A.K."/>
            <person name="Murray J.D."/>
            <person name="Naoumkina M.A."/>
            <person name="Rosen B."/>
            <person name="Silverstein K.A."/>
            <person name="Tang H."/>
            <person name="Rombauts S."/>
            <person name="Zhao P.X."/>
            <person name="Zhou P."/>
            <person name="Barbe V."/>
            <person name="Bardou P."/>
            <person name="Bechner M."/>
            <person name="Bellec A."/>
            <person name="Berger A."/>
            <person name="Berges H."/>
            <person name="Bidwell S."/>
            <person name="Bisseling T."/>
            <person name="Choisne N."/>
            <person name="Couloux A."/>
            <person name="Denny R."/>
            <person name="Deshpande S."/>
            <person name="Dai X."/>
            <person name="Doyle J.J."/>
            <person name="Dudez A.M."/>
            <person name="Farmer A.D."/>
            <person name="Fouteau S."/>
            <person name="Franken C."/>
            <person name="Gibelin C."/>
            <person name="Gish J."/>
            <person name="Goldstein S."/>
            <person name="Gonzalez A.J."/>
            <person name="Green P.J."/>
            <person name="Hallab A."/>
            <person name="Hartog M."/>
            <person name="Hua A."/>
            <person name="Humphray S.J."/>
            <person name="Jeong D.H."/>
            <person name="Jing Y."/>
            <person name="Jocker A."/>
            <person name="Kenton S.M."/>
            <person name="Kim D.J."/>
            <person name="Klee K."/>
            <person name="Lai H."/>
            <person name="Lang C."/>
            <person name="Lin S."/>
            <person name="Macmil S.L."/>
            <person name="Magdelenat G."/>
            <person name="Matthews L."/>
            <person name="McCorrison J."/>
            <person name="Monaghan E.L."/>
            <person name="Mun J.H."/>
            <person name="Najar F.Z."/>
            <person name="Nicholson C."/>
            <person name="Noirot C."/>
            <person name="O'Bleness M."/>
            <person name="Paule C.R."/>
            <person name="Poulain J."/>
            <person name="Prion F."/>
            <person name="Qin B."/>
            <person name="Qu C."/>
            <person name="Retzel E.F."/>
            <person name="Riddle C."/>
            <person name="Sallet E."/>
            <person name="Samain S."/>
            <person name="Samson N."/>
            <person name="Sanders I."/>
            <person name="Saurat O."/>
            <person name="Scarpelli C."/>
            <person name="Schiex T."/>
            <person name="Segurens B."/>
            <person name="Severin A.J."/>
            <person name="Sherrier D.J."/>
            <person name="Shi R."/>
            <person name="Sims S."/>
            <person name="Singer S.R."/>
            <person name="Sinharoy S."/>
            <person name="Sterck L."/>
            <person name="Viollet A."/>
            <person name="Wang B.B."/>
            <person name="Wang K."/>
            <person name="Wang M."/>
            <person name="Wang X."/>
            <person name="Warfsmann J."/>
            <person name="Weissenbach J."/>
            <person name="White D.D."/>
            <person name="White J.D."/>
            <person name="Wiley G.B."/>
            <person name="Wincker P."/>
            <person name="Xing Y."/>
            <person name="Yang L."/>
            <person name="Yao Z."/>
            <person name="Ying F."/>
            <person name="Zhai J."/>
            <person name="Zhou L."/>
            <person name="Zuber A."/>
            <person name="Denarie J."/>
            <person name="Dixon R.A."/>
            <person name="May G.D."/>
            <person name="Schwartz D.C."/>
            <person name="Rogers J."/>
            <person name="Quetier F."/>
            <person name="Town C.D."/>
            <person name="Roe B.A."/>
        </authorList>
    </citation>
    <scope>NUCLEOTIDE SEQUENCE [LARGE SCALE GENOMIC DNA]</scope>
    <source>
        <strain evidence="6">A17</strain>
        <strain evidence="8 9">cv. Jemalong A17</strain>
    </source>
</reference>
<reference evidence="6 9" key="2">
    <citation type="journal article" date="2014" name="BMC Genomics">
        <title>An improved genome release (version Mt4.0) for the model legume Medicago truncatula.</title>
        <authorList>
            <person name="Tang H."/>
            <person name="Krishnakumar V."/>
            <person name="Bidwell S."/>
            <person name="Rosen B."/>
            <person name="Chan A."/>
            <person name="Zhou S."/>
            <person name="Gentzbittel L."/>
            <person name="Childs K.L."/>
            <person name="Yandell M."/>
            <person name="Gundlach H."/>
            <person name="Mayer K.F."/>
            <person name="Schwartz D.C."/>
            <person name="Town C.D."/>
        </authorList>
    </citation>
    <scope>GENOME REANNOTATION</scope>
    <source>
        <strain evidence="6">A17</strain>
        <strain evidence="8 9">cv. Jemalong A17</strain>
    </source>
</reference>
<dbReference type="Pfam" id="PF00201">
    <property type="entry name" value="UDPGT"/>
    <property type="match status" value="1"/>
</dbReference>
<dbReference type="AlphaFoldDB" id="G7KDU4"/>
<reference evidence="8" key="3">
    <citation type="submission" date="2015-04" db="UniProtKB">
        <authorList>
            <consortium name="EnsemblPlants"/>
        </authorList>
    </citation>
    <scope>IDENTIFICATION</scope>
    <source>
        <strain evidence="8">cv. Jemalong A17</strain>
    </source>
</reference>
<dbReference type="EMBL" id="CM001221">
    <property type="protein sequence ID" value="AES96672.1"/>
    <property type="molecule type" value="Genomic_DNA"/>
</dbReference>
<reference evidence="10" key="4">
    <citation type="journal article" date="2018" name="Nat. Plants">
        <title>Whole-genome landscape of Medicago truncatula symbiotic genes.</title>
        <authorList>
            <person name="Pecrix Y."/>
            <person name="Staton S.E."/>
            <person name="Sallet E."/>
            <person name="Lelandais-Briere C."/>
            <person name="Moreau S."/>
            <person name="Carrere S."/>
            <person name="Blein T."/>
            <person name="Jardinaud M.F."/>
            <person name="Latrasse D."/>
            <person name="Zouine M."/>
            <person name="Zahm M."/>
            <person name="Kreplak J."/>
            <person name="Mayjonade B."/>
            <person name="Satge C."/>
            <person name="Perez M."/>
            <person name="Cauet S."/>
            <person name="Marande W."/>
            <person name="Chantry-Darmon C."/>
            <person name="Lopez-Roques C."/>
            <person name="Bouchez O."/>
            <person name="Berard A."/>
            <person name="Debelle F."/>
            <person name="Munos S."/>
            <person name="Bendahmane A."/>
            <person name="Berges H."/>
            <person name="Niebel A."/>
            <person name="Buitink J."/>
            <person name="Frugier F."/>
            <person name="Benhamed M."/>
            <person name="Crespi M."/>
            <person name="Gouzy J."/>
            <person name="Gamas P."/>
        </authorList>
    </citation>
    <scope>NUCLEOTIDE SEQUENCE [LARGE SCALE GENOMIC DNA]</scope>
    <source>
        <strain evidence="10">cv. Jemalong A17</strain>
    </source>
</reference>
<dbReference type="EMBL" id="PSQE01000005">
    <property type="protein sequence ID" value="RHN55339.1"/>
    <property type="molecule type" value="Genomic_DNA"/>
</dbReference>
<dbReference type="CDD" id="cd03784">
    <property type="entry name" value="GT1_Gtf-like"/>
    <property type="match status" value="1"/>
</dbReference>
<sequence>MVESHEAKANNLKVIFLPFLSTSHIIPMVDMARVFAMQGVDITIITTAGNAAIFQKSIDRDFNRGRSIRTHVLEFPDKQVGLPVGVETFNADTPPDTPPKIYYGLAILQPQIENLFLELQADCIVSDMFHPWTVGVAEKLGIPRIIFYAASVLSRSAVHTLEQHASHTRVDRDSDKFTMVGLPHKLEMTRLQLPDWMRKPNAYGQLMKVINDSATRSYGAVFNSFYDFEGAYEEHYKNAFGTKCWSLGPVSLWANQDVSDKEERGDKRVEEGNSDLLKWLNSKKENSVLYVSFGSLNKFPTSQLIEIAHALETSSHDFIWVVRKNNDKEGEGFMEEFEKRVKESNKGYLIWGWAPQLLILENKAIGGMVSHCGWNTIVESMNVGLPMVTWPLFAEHFFNEKLVVDVLRIGVSVGAKEWRNWNEFGSEVVKREEIGKAIALVLENGKEADEMRSRAKALSEDAKKAILVGGSSHENLMQLIHELKSLKLQRLKVNTKDL</sequence>
<name>G7KDU4_MEDTR</name>
<dbReference type="HOGENOM" id="CLU_001724_2_2_1"/>
<evidence type="ECO:0000256" key="1">
    <source>
        <dbReference type="ARBA" id="ARBA00009995"/>
    </source>
</evidence>
<dbReference type="EC" id="2.4.1.-" evidence="5"/>
<dbReference type="KEGG" id="mtr:11419090"/>
<organism evidence="6 9">
    <name type="scientific">Medicago truncatula</name>
    <name type="common">Barrel medic</name>
    <name type="synonym">Medicago tribuloides</name>
    <dbReference type="NCBI Taxonomy" id="3880"/>
    <lineage>
        <taxon>Eukaryota</taxon>
        <taxon>Viridiplantae</taxon>
        <taxon>Streptophyta</taxon>
        <taxon>Embryophyta</taxon>
        <taxon>Tracheophyta</taxon>
        <taxon>Spermatophyta</taxon>
        <taxon>Magnoliopsida</taxon>
        <taxon>eudicotyledons</taxon>
        <taxon>Gunneridae</taxon>
        <taxon>Pentapetalae</taxon>
        <taxon>rosids</taxon>
        <taxon>fabids</taxon>
        <taxon>Fabales</taxon>
        <taxon>Fabaceae</taxon>
        <taxon>Papilionoideae</taxon>
        <taxon>50 kb inversion clade</taxon>
        <taxon>NPAAA clade</taxon>
        <taxon>Hologalegina</taxon>
        <taxon>IRL clade</taxon>
        <taxon>Trifolieae</taxon>
        <taxon>Medicago</taxon>
    </lineage>
</organism>
<evidence type="ECO:0000313" key="8">
    <source>
        <dbReference type="EnsemblPlants" id="AES96672"/>
    </source>
</evidence>
<protein>
    <recommendedName>
        <fullName evidence="5">Glycosyltransferase</fullName>
        <ecNumber evidence="5">2.4.1.-</ecNumber>
    </recommendedName>
</protein>
<dbReference type="SUPFAM" id="SSF53756">
    <property type="entry name" value="UDP-Glycosyltransferase/glycogen phosphorylase"/>
    <property type="match status" value="1"/>
</dbReference>
<dbReference type="OrthoDB" id="5835829at2759"/>
<gene>
    <name evidence="8" type="primary">11419090</name>
    <name evidence="6" type="ordered locus">MTR_5g039900</name>
    <name evidence="7" type="ORF">MtrunA17_Chr5g0416741</name>
</gene>
<keyword evidence="2 4" id="KW-0328">Glycosyltransferase</keyword>
<evidence type="ECO:0000313" key="9">
    <source>
        <dbReference type="Proteomes" id="UP000002051"/>
    </source>
</evidence>
<reference evidence="7" key="5">
    <citation type="journal article" date="2018" name="Nat. Plants">
        <title>Whole-genome landscape of Medicago truncatula symbiotic genes.</title>
        <authorList>
            <person name="Pecrix Y."/>
            <person name="Gamas P."/>
            <person name="Carrere S."/>
        </authorList>
    </citation>
    <scope>NUCLEOTIDE SEQUENCE</scope>
    <source>
        <tissue evidence="7">Leaves</tissue>
    </source>
</reference>
<evidence type="ECO:0000256" key="5">
    <source>
        <dbReference type="RuleBase" id="RU362057"/>
    </source>
</evidence>
<evidence type="ECO:0000313" key="6">
    <source>
        <dbReference type="EMBL" id="AES96672.1"/>
    </source>
</evidence>
<dbReference type="Gene3D" id="3.40.50.2000">
    <property type="entry name" value="Glycogen Phosphorylase B"/>
    <property type="match status" value="2"/>
</dbReference>
<dbReference type="FunFam" id="3.40.50.2000:FF:000202">
    <property type="entry name" value="Glycosyltransferase"/>
    <property type="match status" value="1"/>
</dbReference>